<dbReference type="SUPFAM" id="SSF88713">
    <property type="entry name" value="Glycoside hydrolase/deacetylase"/>
    <property type="match status" value="1"/>
</dbReference>
<protein>
    <submittedName>
        <fullName evidence="2">Polysaccharide deacetylase family protein</fullName>
    </submittedName>
</protein>
<dbReference type="GO" id="GO:0005975">
    <property type="term" value="P:carbohydrate metabolic process"/>
    <property type="evidence" value="ECO:0007669"/>
    <property type="project" value="InterPro"/>
</dbReference>
<gene>
    <name evidence="2" type="ORF">JKP34_01205</name>
</gene>
<keyword evidence="3" id="KW-1185">Reference proteome</keyword>
<evidence type="ECO:0000259" key="1">
    <source>
        <dbReference type="PROSITE" id="PS51677"/>
    </source>
</evidence>
<dbReference type="CDD" id="cd10941">
    <property type="entry name" value="CE4_PuuE_HpPgdA_like_2"/>
    <property type="match status" value="1"/>
</dbReference>
<organism evidence="2 3">
    <name type="scientific">Marivirga atlantica</name>
    <dbReference type="NCBI Taxonomy" id="1548457"/>
    <lineage>
        <taxon>Bacteria</taxon>
        <taxon>Pseudomonadati</taxon>
        <taxon>Bacteroidota</taxon>
        <taxon>Cytophagia</taxon>
        <taxon>Cytophagales</taxon>
        <taxon>Marivirgaceae</taxon>
        <taxon>Marivirga</taxon>
    </lineage>
</organism>
<reference evidence="2" key="1">
    <citation type="submission" date="2021-01" db="EMBL/GenBank/DDBJ databases">
        <title>Marivirga sp. nov., isolated from intertidal surface sediments.</title>
        <authorList>
            <person name="Zhang M."/>
        </authorList>
    </citation>
    <scope>NUCLEOTIDE SEQUENCE</scope>
    <source>
        <strain evidence="2">SM1354</strain>
    </source>
</reference>
<dbReference type="InterPro" id="IPR002509">
    <property type="entry name" value="NODB_dom"/>
</dbReference>
<feature type="domain" description="NodB homology" evidence="1">
    <location>
        <begin position="23"/>
        <end position="286"/>
    </location>
</feature>
<dbReference type="PROSITE" id="PS51677">
    <property type="entry name" value="NODB"/>
    <property type="match status" value="1"/>
</dbReference>
<dbReference type="InterPro" id="IPR022560">
    <property type="entry name" value="DUF3473"/>
</dbReference>
<dbReference type="InterPro" id="IPR045235">
    <property type="entry name" value="PuuE_HpPgdA-like"/>
</dbReference>
<comment type="caution">
    <text evidence="2">The sequence shown here is derived from an EMBL/GenBank/DDBJ whole genome shotgun (WGS) entry which is preliminary data.</text>
</comment>
<dbReference type="Gene3D" id="3.20.20.370">
    <property type="entry name" value="Glycoside hydrolase/deacetylase"/>
    <property type="match status" value="1"/>
</dbReference>
<dbReference type="RefSeq" id="WP_201916872.1">
    <property type="nucleotide sequence ID" value="NZ_JAERQG010000001.1"/>
</dbReference>
<dbReference type="GO" id="GO:0016810">
    <property type="term" value="F:hydrolase activity, acting on carbon-nitrogen (but not peptide) bonds"/>
    <property type="evidence" value="ECO:0007669"/>
    <property type="project" value="InterPro"/>
</dbReference>
<dbReference type="AlphaFoldDB" id="A0A937AC07"/>
<dbReference type="Proteomes" id="UP000642920">
    <property type="component" value="Unassembled WGS sequence"/>
</dbReference>
<dbReference type="EMBL" id="JAERQG010000001">
    <property type="protein sequence ID" value="MBL0763846.1"/>
    <property type="molecule type" value="Genomic_DNA"/>
</dbReference>
<dbReference type="Pfam" id="PF01522">
    <property type="entry name" value="Polysacc_deac_1"/>
    <property type="match status" value="1"/>
</dbReference>
<proteinExistence type="predicted"/>
<evidence type="ECO:0000313" key="2">
    <source>
        <dbReference type="EMBL" id="MBL0763846.1"/>
    </source>
</evidence>
<dbReference type="InterPro" id="IPR011330">
    <property type="entry name" value="Glyco_hydro/deAcase_b/a-brl"/>
</dbReference>
<accession>A0A937AC07</accession>
<dbReference type="PANTHER" id="PTHR47561">
    <property type="entry name" value="POLYSACCHARIDE DEACETYLASE FAMILY PROTEIN (AFU_ORTHOLOGUE AFUA_6G05030)"/>
    <property type="match status" value="1"/>
</dbReference>
<name>A0A937AC07_9BACT</name>
<dbReference type="PANTHER" id="PTHR47561:SF1">
    <property type="entry name" value="POLYSACCHARIDE DEACETYLASE FAMILY PROTEIN (AFU_ORTHOLOGUE AFUA_6G05030)"/>
    <property type="match status" value="1"/>
</dbReference>
<evidence type="ECO:0000313" key="3">
    <source>
        <dbReference type="Proteomes" id="UP000642920"/>
    </source>
</evidence>
<sequence>MNILTFDIEEWFHILDNESTRTESDWSKYPSRIYENMNKLFQLLEENNVKATFFCLGWIAKKYPKIIQQIVERGYHIGSHSNLHPLVYEMTPEKFEEDLRISLDKLEQAAGRKVDSYRAPGFSITKDALWSFEILHKYGIKYDASIFPAERSHGGIPVLKTPEPFILRYNNIELKEFPINYYASLGQKLIFSGGGYFRILPYPVIKKFFTKGNYNMTYFHPRDFDPNQPIIPGLNGVRKFKSYVGLKGAYKKLDKLIKDFKFVDLNEANSQIDWVNAKIVDLSNLN</sequence>
<dbReference type="Pfam" id="PF11959">
    <property type="entry name" value="DUF3473"/>
    <property type="match status" value="1"/>
</dbReference>